<keyword evidence="5" id="KW-1133">Transmembrane helix</keyword>
<evidence type="ECO:0000313" key="7">
    <source>
        <dbReference type="EMBL" id="QHN64528.1"/>
    </source>
</evidence>
<comment type="similarity">
    <text evidence="2">Belongs to the UPF0324 family.</text>
</comment>
<keyword evidence="8" id="KW-1185">Reference proteome</keyword>
<dbReference type="GO" id="GO:0005886">
    <property type="term" value="C:plasma membrane"/>
    <property type="evidence" value="ECO:0007669"/>
    <property type="project" value="UniProtKB-SubCell"/>
</dbReference>
<comment type="subcellular location">
    <subcellularLocation>
        <location evidence="1">Cell membrane</location>
        <topology evidence="1">Multi-pass membrane protein</topology>
    </subcellularLocation>
</comment>
<dbReference type="EMBL" id="CP029149">
    <property type="protein sequence ID" value="QHN64528.1"/>
    <property type="molecule type" value="Genomic_DNA"/>
</dbReference>
<evidence type="ECO:0000256" key="3">
    <source>
        <dbReference type="ARBA" id="ARBA00022475"/>
    </source>
</evidence>
<dbReference type="Pfam" id="PF03601">
    <property type="entry name" value="Cons_hypoth698"/>
    <property type="match status" value="1"/>
</dbReference>
<dbReference type="Proteomes" id="UP000464318">
    <property type="component" value="Chromosome"/>
</dbReference>
<name>A0A6P1QSS7_9FLAO</name>
<proteinExistence type="inferred from homology"/>
<keyword evidence="4" id="KW-0812">Transmembrane</keyword>
<gene>
    <name evidence="7" type="ORF">DBX24_00795</name>
</gene>
<dbReference type="AlphaFoldDB" id="A0A6P1QSS7"/>
<dbReference type="KEGG" id="bcad:DBX24_00795"/>
<dbReference type="PANTHER" id="PTHR30106">
    <property type="entry name" value="INNER MEMBRANE PROTEIN YEIH-RELATED"/>
    <property type="match status" value="1"/>
</dbReference>
<evidence type="ECO:0000313" key="8">
    <source>
        <dbReference type="Proteomes" id="UP000464318"/>
    </source>
</evidence>
<evidence type="ECO:0000256" key="4">
    <source>
        <dbReference type="ARBA" id="ARBA00022692"/>
    </source>
</evidence>
<evidence type="ECO:0000256" key="2">
    <source>
        <dbReference type="ARBA" id="ARBA00007977"/>
    </source>
</evidence>
<dbReference type="RefSeq" id="WP_120488774.1">
    <property type="nucleotide sequence ID" value="NZ_CP029149.1"/>
</dbReference>
<evidence type="ECO:0000256" key="6">
    <source>
        <dbReference type="ARBA" id="ARBA00023136"/>
    </source>
</evidence>
<dbReference type="InterPro" id="IPR018383">
    <property type="entry name" value="UPF0324_pro"/>
</dbReference>
<keyword evidence="3" id="KW-1003">Cell membrane</keyword>
<keyword evidence="6" id="KW-0472">Membrane</keyword>
<evidence type="ECO:0000256" key="1">
    <source>
        <dbReference type="ARBA" id="ARBA00004651"/>
    </source>
</evidence>
<dbReference type="OrthoDB" id="9811391at2"/>
<accession>A0A6P1QSS7</accession>
<protein>
    <submittedName>
        <fullName evidence="7">Putative sulfate exporter family transporter</fullName>
    </submittedName>
</protein>
<sequence length="316" mass="33678">MEKSDSRQGVRKVVFFALAVLCLTPWVSSPVALALGFFVSIAIQTPFSSGKISPIIHQLLKVCIIGLGFGLELNEALKAGKEGFFFTVGSISFVLVVGFVLGRLMKQEGVLSYLISVGTAICGGSAIAAISPIIKASGRQISVALAVVFLLNSIALFIYPTVGHWLGLSQGQFGLWCAIGIHDTSSVVGAASKFGDEALRVATTVKLARALWIIPLSLLTLFFVKNSQAKVKIPWFIGGFVLAILVGTYVPLVADISLYITEVSKAGLHLTLFLIGCTLSRETLKTIGLKPLIFSVIIWILVSVLSLEIILLIGKS</sequence>
<reference evidence="7 8" key="1">
    <citation type="submission" date="2018-04" db="EMBL/GenBank/DDBJ databases">
        <title>Characteristic and Complete Genome Sequencing of A Novel Member of Infective Endocarditis Causative Bacteria: Bergeyella cardium QL-PH.</title>
        <authorList>
            <person name="Pan H."/>
            <person name="Sun E."/>
            <person name="Zhang Y."/>
        </authorList>
    </citation>
    <scope>NUCLEOTIDE SEQUENCE [LARGE SCALE GENOMIC DNA]</scope>
    <source>
        <strain evidence="7 8">HPQL</strain>
    </source>
</reference>
<dbReference type="PANTHER" id="PTHR30106:SF1">
    <property type="entry name" value="UPF0324 MEMBRANE PROTEIN FN0533"/>
    <property type="match status" value="1"/>
</dbReference>
<organism evidence="7 8">
    <name type="scientific">Bergeyella cardium</name>
    <dbReference type="NCBI Taxonomy" id="1585976"/>
    <lineage>
        <taxon>Bacteria</taxon>
        <taxon>Pseudomonadati</taxon>
        <taxon>Bacteroidota</taxon>
        <taxon>Flavobacteriia</taxon>
        <taxon>Flavobacteriales</taxon>
        <taxon>Weeksellaceae</taxon>
        <taxon>Bergeyella</taxon>
    </lineage>
</organism>
<evidence type="ECO:0000256" key="5">
    <source>
        <dbReference type="ARBA" id="ARBA00022989"/>
    </source>
</evidence>